<reference evidence="3 4" key="1">
    <citation type="journal article" date="2017" name="Genome Med.">
        <title>A novel Ruminococcus gnavus clade enriched in inflammatory bowel disease patients.</title>
        <authorList>
            <person name="Hall A.B."/>
            <person name="Yassour M."/>
            <person name="Sauk J."/>
            <person name="Garner A."/>
            <person name="Jiang X."/>
            <person name="Arthur T."/>
            <person name="Lagoudas G.K."/>
            <person name="Vatanen T."/>
            <person name="Fornelos N."/>
            <person name="Wilson R."/>
            <person name="Bertha M."/>
            <person name="Cohen M."/>
            <person name="Garber J."/>
            <person name="Khalili H."/>
            <person name="Gevers D."/>
            <person name="Ananthakrishnan A.N."/>
            <person name="Kugathasan S."/>
            <person name="Lander E.S."/>
            <person name="Blainey P."/>
            <person name="Vlamakis H."/>
            <person name="Xavier R.J."/>
            <person name="Huttenhower C."/>
        </authorList>
    </citation>
    <scope>NUCLEOTIDE SEQUENCE [LARGE SCALE GENOMIC DNA]</scope>
    <source>
        <strain evidence="3 4">RJX1118</strain>
    </source>
</reference>
<dbReference type="PANTHER" id="PTHR33375">
    <property type="entry name" value="CHROMOSOME-PARTITIONING PROTEIN PARB-RELATED"/>
    <property type="match status" value="1"/>
</dbReference>
<evidence type="ECO:0000256" key="1">
    <source>
        <dbReference type="ARBA" id="ARBA00006295"/>
    </source>
</evidence>
<name>A0A2N5NH90_MEDGN</name>
<accession>A0A2N5NH90</accession>
<organism evidence="3 4">
    <name type="scientific">Mediterraneibacter gnavus</name>
    <name type="common">Ruminococcus gnavus</name>
    <dbReference type="NCBI Taxonomy" id="33038"/>
    <lineage>
        <taxon>Bacteria</taxon>
        <taxon>Bacillati</taxon>
        <taxon>Bacillota</taxon>
        <taxon>Clostridia</taxon>
        <taxon>Lachnospirales</taxon>
        <taxon>Lachnospiraceae</taxon>
        <taxon>Mediterraneibacter</taxon>
    </lineage>
</organism>
<dbReference type="AlphaFoldDB" id="A0A2N5NH90"/>
<gene>
    <name evidence="3" type="ORF">CDL18_09640</name>
</gene>
<dbReference type="Pfam" id="PF02195">
    <property type="entry name" value="ParB_N"/>
    <property type="match status" value="1"/>
</dbReference>
<dbReference type="InterPro" id="IPR050336">
    <property type="entry name" value="Chromosome_partition/occlusion"/>
</dbReference>
<dbReference type="EMBL" id="NIHM01000012">
    <property type="protein sequence ID" value="PLT54528.1"/>
    <property type="molecule type" value="Genomic_DNA"/>
</dbReference>
<evidence type="ECO:0000313" key="4">
    <source>
        <dbReference type="Proteomes" id="UP000234849"/>
    </source>
</evidence>
<proteinExistence type="inferred from homology"/>
<dbReference type="PANTHER" id="PTHR33375:SF1">
    <property type="entry name" value="CHROMOSOME-PARTITIONING PROTEIN PARB-RELATED"/>
    <property type="match status" value="1"/>
</dbReference>
<dbReference type="SUPFAM" id="SSF110849">
    <property type="entry name" value="ParB/Sulfiredoxin"/>
    <property type="match status" value="1"/>
</dbReference>
<evidence type="ECO:0000259" key="2">
    <source>
        <dbReference type="SMART" id="SM00470"/>
    </source>
</evidence>
<dbReference type="GO" id="GO:0005694">
    <property type="term" value="C:chromosome"/>
    <property type="evidence" value="ECO:0007669"/>
    <property type="project" value="TreeGrafter"/>
</dbReference>
<dbReference type="InterPro" id="IPR004437">
    <property type="entry name" value="ParB/RepB/Spo0J"/>
</dbReference>
<sequence length="301" mass="33946">MRSKSAEKVKLSSFDDLFGKEEPVSGEVVTSVPIDLLHPFKNHPFHVQDDEKMEETVESVKQYGILMPGIVRPYPDGGYEVVAGHRRWRACELAGLEEMPVIIRDIDDDTATVIMVDTNIQREDILPSEKAFAYKMKYEALKHQGSKGEKYTAEMVGETAGDSGRTVQRYIRLANLISGLLDLVDVKKVPMIVGEKLSYLTREEQELVLEAVRNCEIMPTAAQAEAIKMFSEEKKLDGNVIYGLLLKKKNSGNGVTISAKKISSYFPPAYTKQEIENVIYTLLEEWKNGREEELEHGEDTI</sequence>
<dbReference type="CDD" id="cd16407">
    <property type="entry name" value="ParB_N_like"/>
    <property type="match status" value="1"/>
</dbReference>
<protein>
    <submittedName>
        <fullName evidence="3">Chromosome partitioning protein ParB</fullName>
    </submittedName>
</protein>
<dbReference type="InterPro" id="IPR036086">
    <property type="entry name" value="ParB/Sulfiredoxin_sf"/>
</dbReference>
<evidence type="ECO:0000313" key="3">
    <source>
        <dbReference type="EMBL" id="PLT54528.1"/>
    </source>
</evidence>
<dbReference type="InterPro" id="IPR003115">
    <property type="entry name" value="ParB_N"/>
</dbReference>
<dbReference type="Gene3D" id="3.90.1530.30">
    <property type="match status" value="1"/>
</dbReference>
<dbReference type="Proteomes" id="UP000234849">
    <property type="component" value="Unassembled WGS sequence"/>
</dbReference>
<dbReference type="GO" id="GO:0003677">
    <property type="term" value="F:DNA binding"/>
    <property type="evidence" value="ECO:0007669"/>
    <property type="project" value="InterPro"/>
</dbReference>
<dbReference type="RefSeq" id="WP_101879816.1">
    <property type="nucleotide sequence ID" value="NZ_JAJBLZ010000060.1"/>
</dbReference>
<dbReference type="GO" id="GO:0007059">
    <property type="term" value="P:chromosome segregation"/>
    <property type="evidence" value="ECO:0007669"/>
    <property type="project" value="TreeGrafter"/>
</dbReference>
<feature type="domain" description="ParB-like N-terminal" evidence="2">
    <location>
        <begin position="30"/>
        <end position="120"/>
    </location>
</feature>
<comment type="caution">
    <text evidence="3">The sequence shown here is derived from an EMBL/GenBank/DDBJ whole genome shotgun (WGS) entry which is preliminary data.</text>
</comment>
<comment type="similarity">
    <text evidence="1">Belongs to the ParB family.</text>
</comment>
<dbReference type="NCBIfam" id="TIGR00180">
    <property type="entry name" value="parB_part"/>
    <property type="match status" value="1"/>
</dbReference>
<dbReference type="Gene3D" id="1.10.10.2830">
    <property type="match status" value="1"/>
</dbReference>
<dbReference type="SMART" id="SM00470">
    <property type="entry name" value="ParB"/>
    <property type="match status" value="1"/>
</dbReference>